<feature type="compositionally biased region" description="Acidic residues" evidence="2">
    <location>
        <begin position="739"/>
        <end position="834"/>
    </location>
</feature>
<feature type="region of interest" description="Disordered" evidence="2">
    <location>
        <begin position="714"/>
        <end position="836"/>
    </location>
</feature>
<keyword evidence="1" id="KW-0175">Coiled coil</keyword>
<proteinExistence type="predicted"/>
<dbReference type="GO" id="GO:0000055">
    <property type="term" value="P:ribosomal large subunit export from nucleus"/>
    <property type="evidence" value="ECO:0007669"/>
    <property type="project" value="InterPro"/>
</dbReference>
<feature type="domain" description="SDA1 N-terminal" evidence="3">
    <location>
        <begin position="322"/>
        <end position="646"/>
    </location>
</feature>
<dbReference type="GO" id="GO:0005730">
    <property type="term" value="C:nucleolus"/>
    <property type="evidence" value="ECO:0007669"/>
    <property type="project" value="TreeGrafter"/>
</dbReference>
<feature type="region of interest" description="Disordered" evidence="2">
    <location>
        <begin position="923"/>
        <end position="942"/>
    </location>
</feature>
<dbReference type="VEuPathDB" id="PlasmoDB:PGSY75_0716100"/>
<dbReference type="GeneID" id="29775619"/>
<evidence type="ECO:0000256" key="2">
    <source>
        <dbReference type="SAM" id="MobiDB-lite"/>
    </source>
</evidence>
<dbReference type="AlphaFoldDB" id="A0A151LQC0"/>
<gene>
    <name evidence="4" type="ORF">PGSY75_0716100</name>
</gene>
<dbReference type="KEGG" id="pgab:PGSY75_0716100"/>
<evidence type="ECO:0000313" key="4">
    <source>
        <dbReference type="EMBL" id="KYO01299.1"/>
    </source>
</evidence>
<accession>A0A151LQC0</accession>
<evidence type="ECO:0000256" key="1">
    <source>
        <dbReference type="SAM" id="Coils"/>
    </source>
</evidence>
<dbReference type="RefSeq" id="XP_018642503.1">
    <property type="nucleotide sequence ID" value="XM_018785002.1"/>
</dbReference>
<dbReference type="InterPro" id="IPR016024">
    <property type="entry name" value="ARM-type_fold"/>
</dbReference>
<dbReference type="GO" id="GO:0042273">
    <property type="term" value="P:ribosomal large subunit biogenesis"/>
    <property type="evidence" value="ECO:0007669"/>
    <property type="project" value="InterPro"/>
</dbReference>
<dbReference type="PANTHER" id="PTHR12730">
    <property type="entry name" value="HSDA/SDA1-RELATED"/>
    <property type="match status" value="1"/>
</dbReference>
<dbReference type="InterPro" id="IPR027312">
    <property type="entry name" value="Sda1"/>
</dbReference>
<comment type="caution">
    <text evidence="4">The sequence shown here is derived from an EMBL/GenBank/DDBJ whole genome shotgun (WGS) entry which is preliminary data.</text>
</comment>
<dbReference type="SUPFAM" id="SSF48371">
    <property type="entry name" value="ARM repeat"/>
    <property type="match status" value="1"/>
</dbReference>
<dbReference type="EMBL" id="LVLB01000008">
    <property type="protein sequence ID" value="KYO01299.1"/>
    <property type="molecule type" value="Genomic_DNA"/>
</dbReference>
<protein>
    <recommendedName>
        <fullName evidence="3">SDA1 N-terminal domain-containing protein</fullName>
    </recommendedName>
</protein>
<feature type="coiled-coil region" evidence="1">
    <location>
        <begin position="162"/>
        <end position="190"/>
    </location>
</feature>
<feature type="compositionally biased region" description="Acidic residues" evidence="2">
    <location>
        <begin position="102"/>
        <end position="111"/>
    </location>
</feature>
<dbReference type="Pfam" id="PF08158">
    <property type="entry name" value="SDA1_HEAT"/>
    <property type="match status" value="1"/>
</dbReference>
<dbReference type="PANTHER" id="PTHR12730:SF0">
    <property type="entry name" value="PROTEIN SDA1 HOMOLOG"/>
    <property type="match status" value="1"/>
</dbReference>
<dbReference type="InterPro" id="IPR012977">
    <property type="entry name" value="SDA1_N"/>
</dbReference>
<name>A0A151LQC0_9APIC</name>
<dbReference type="VEuPathDB" id="PlasmoDB:PGABG01_0714000"/>
<feature type="region of interest" description="Disordered" evidence="2">
    <location>
        <begin position="102"/>
        <end position="147"/>
    </location>
</feature>
<dbReference type="Proteomes" id="UP000076004">
    <property type="component" value="Chromosome 7"/>
</dbReference>
<evidence type="ECO:0000259" key="3">
    <source>
        <dbReference type="Pfam" id="PF08158"/>
    </source>
</evidence>
<organism evidence="4 5">
    <name type="scientific">Plasmodium gaboni</name>
    <dbReference type="NCBI Taxonomy" id="647221"/>
    <lineage>
        <taxon>Eukaryota</taxon>
        <taxon>Sar</taxon>
        <taxon>Alveolata</taxon>
        <taxon>Apicomplexa</taxon>
        <taxon>Aconoidasida</taxon>
        <taxon>Haemosporida</taxon>
        <taxon>Plasmodiidae</taxon>
        <taxon>Plasmodium</taxon>
        <taxon>Plasmodium (Laverania)</taxon>
    </lineage>
</organism>
<reference evidence="4 5" key="1">
    <citation type="journal article" date="2016" name="Nat. Commun.">
        <title>Genomes of cryptic chimpanzee Plasmodium species reveal key evolutionary events leading to human malaria.</title>
        <authorList>
            <person name="Sundararaman S.A."/>
            <person name="Plenderleith L.J."/>
            <person name="Liu W."/>
            <person name="Loy D.E."/>
            <person name="Learn G.H."/>
            <person name="Li Y."/>
            <person name="Shaw K.S."/>
            <person name="Ayouba A."/>
            <person name="Peeters M."/>
            <person name="Speede S."/>
            <person name="Shaw G.M."/>
            <person name="Bushman F.D."/>
            <person name="Brisson D."/>
            <person name="Rayner J.C."/>
            <person name="Sharp P.M."/>
            <person name="Hahn B.H."/>
        </authorList>
    </citation>
    <scope>NUCLEOTIDE SEQUENCE [LARGE SCALE GENOMIC DNA]</scope>
    <source>
        <strain evidence="4 5">SY75</strain>
    </source>
</reference>
<feature type="compositionally biased region" description="Acidic residues" evidence="2">
    <location>
        <begin position="923"/>
        <end position="936"/>
    </location>
</feature>
<evidence type="ECO:0000313" key="5">
    <source>
        <dbReference type="Proteomes" id="UP000076004"/>
    </source>
</evidence>
<sequence>MNEQKLKKQKFLNNLQHNICKNYKLYHSDFYDQFEKFLFNYSVVLLNPFKKNDLLCSQLNFLSFTCHYFSNLNDIKQVNENEEERGVHKNMFTSEYDFEFSDIETDDDDDNKSDNNKSDNNKSDNNKSDNNKSDNNKSDHNKSDSYNDDDYNELLNINLELKKKEICNNINSEKNINEIEEEEEKKIQNKKDTEDPLNKYNDLNEYINFLMIKNKEKINFVEELFFLITQLLIHYKHNLYNSVLLSIIKTLKQIRKYVDSIKYLQVFIFLSDIKINKIKCYIFKCVMDKIIFIHKNKKTNKMNKMNNMNKMNYHLQNNKNNRDLKDDVLYLLHEAFIECGQKKRIRKKYSSSNFFYFNNITINESINNFSCSILIELIKKNIFVNKKNVNLISEGIFYKNLKIVKCVCYALLGKYDNKELVIKMEKEKIDKNKKIEELKNISNQTHQKLTKSKIKQLHIKKEKIMEAIYNNHNSSSDEENQHLGTKKKNRKKKIDLSNYVNYTFIDFLFDAYTYSSNIFNLICSKYQFNNGTIKLLLLNILCRIYQRNKIIEENFFLYYENVLLHLKNKNTISRYLSIFIQCLHDYIPTPFIQRIVCVLIKKFLCEHLSEEFVYLIINAIIEIIIKFPSCLNEEIFEAVIVFKDYKNKQISTIIRRFINVCKHVNPQVLNKKFLDKQTAIFVQKKKILNKSGESVQENSLLQYSYLLGKLGTEKKTKKNKRDNKKEKGEMGENNLGDINDGDMNDDDINDEDLNDEEISDDDMNDDDMNDDINDDDINDDDMNDDINDDDINDDDISDDDISDDDINDDDMNDTDIDDDDMNDNNIDDDDINNDEVDRKRNIKEIETNDKNKDNTLLHLNKKFKKDKRKEEKIKKELDIVDKNKKILSERILTDEDFKKLKKMRDYIANNKSVVLSELQDICNAEESDEDSSDDNSDSDKEKIITEEDLLYKKKLKKSQLMKIKTNKSENNRFKTNREKEKKKSVMMLIQKFKGKKKKNALTEYGKLKKKLKGKLAARAKKRGILQKRIAKKLSRRKR</sequence>
<feature type="compositionally biased region" description="Basic and acidic residues" evidence="2">
    <location>
        <begin position="112"/>
        <end position="145"/>
    </location>
</feature>